<accession>A0AAU7NRL3</accession>
<feature type="domain" description="Plastocyanin-like" evidence="14">
    <location>
        <begin position="47"/>
        <end position="152"/>
    </location>
</feature>
<evidence type="ECO:0000256" key="12">
    <source>
        <dbReference type="PIRSR" id="PIRSR601287-1"/>
    </source>
</evidence>
<feature type="chain" id="PRO_5043380725" description="Copper-containing nitrite reductase" evidence="13">
    <location>
        <begin position="31"/>
        <end position="320"/>
    </location>
</feature>
<evidence type="ECO:0000256" key="11">
    <source>
        <dbReference type="ARBA" id="ARBA00049340"/>
    </source>
</evidence>
<evidence type="ECO:0000256" key="13">
    <source>
        <dbReference type="SAM" id="SignalP"/>
    </source>
</evidence>
<dbReference type="PANTHER" id="PTHR11709">
    <property type="entry name" value="MULTI-COPPER OXIDASE"/>
    <property type="match status" value="1"/>
</dbReference>
<reference evidence="15 16" key="1">
    <citation type="journal article" date="2024" name="Microbiology">
        <title>Methylomarinum rosea sp. nov., a novel halophilic methanotrophic bacterium from the hypersaline Lake Elton.</title>
        <authorList>
            <person name="Suleimanov R.Z."/>
            <person name="Oshkin I.Y."/>
            <person name="Danilova O.V."/>
            <person name="Suzina N.E."/>
            <person name="Dedysh S.N."/>
        </authorList>
    </citation>
    <scope>NUCLEOTIDE SEQUENCE [LARGE SCALE GENOMIC DNA]</scope>
    <source>
        <strain evidence="15 16">Ch1-1</strain>
    </source>
</reference>
<feature type="binding site" description="type 1 copper site" evidence="12">
    <location>
        <position position="137"/>
    </location>
    <ligand>
        <name>Cu cation</name>
        <dbReference type="ChEBI" id="CHEBI:23378"/>
        <label>1</label>
    </ligand>
</feature>
<evidence type="ECO:0000256" key="6">
    <source>
        <dbReference type="ARBA" id="ARBA00017290"/>
    </source>
</evidence>
<keyword evidence="8" id="KW-0677">Repeat</keyword>
<dbReference type="Gene3D" id="2.60.40.420">
    <property type="entry name" value="Cupredoxins - blue copper proteins"/>
    <property type="match status" value="2"/>
</dbReference>
<evidence type="ECO:0000313" key="16">
    <source>
        <dbReference type="Proteomes" id="UP001225378"/>
    </source>
</evidence>
<dbReference type="InterPro" id="IPR008972">
    <property type="entry name" value="Cupredoxin"/>
</dbReference>
<dbReference type="EC" id="1.7.2.1" evidence="5"/>
<keyword evidence="13" id="KW-0732">Signal</keyword>
<dbReference type="PRINTS" id="PR00695">
    <property type="entry name" value="CUNO2RDTASE"/>
</dbReference>
<dbReference type="KEGG" id="mech:Q9L42_013090"/>
<comment type="similarity">
    <text evidence="3">Belongs to the multicopper oxidase family.</text>
</comment>
<protein>
    <recommendedName>
        <fullName evidence="6">Copper-containing nitrite reductase</fullName>
        <ecNumber evidence="5">1.7.2.1</ecNumber>
    </recommendedName>
</protein>
<dbReference type="PANTHER" id="PTHR11709:SF482">
    <property type="entry name" value="COPPER-CONTAINING NITRITE REDUCTASE"/>
    <property type="match status" value="1"/>
</dbReference>
<feature type="binding site" description="type 1 copper site" evidence="12">
    <location>
        <position position="129"/>
    </location>
    <ligand>
        <name>Cu cation</name>
        <dbReference type="ChEBI" id="CHEBI:23378"/>
        <label>1</label>
    </ligand>
</feature>
<gene>
    <name evidence="15" type="ORF">Q9L42_013090</name>
</gene>
<sequence length="320" mass="35303">MNIQYLSNPGKYRVLAVMLTALCIAEPIAAKTVKVSMTAKENTVVIDNKGTEYPAWTYDGKIPGPVVRVTEGDTVDFTLTNPDTNKESHSMDFHAAVVDVLKEFSEVKPGESKQFSFVAKHPGVFMYHCGAATMAQHIARGMYGIIIVDPKEGYSKNYPKPDREYVLIQSQYFPNAKDKDAMIENRGWAGSLINGKIFHYDPVHDEDASLTLQSKPGERVRIFFVNANINNPVAFHPIAGIWDRVYINGNPKNVLEGVQTYNVSVATADTFDLVSPADHPTNNAIVDHTMSAAMRGAITVLMNMPDADPELGKGNNILIR</sequence>
<evidence type="ECO:0000259" key="14">
    <source>
        <dbReference type="Pfam" id="PF07732"/>
    </source>
</evidence>
<comment type="cofactor">
    <cofactor evidence="1 12">
        <name>Cu(+)</name>
        <dbReference type="ChEBI" id="CHEBI:49552"/>
    </cofactor>
</comment>
<evidence type="ECO:0000313" key="15">
    <source>
        <dbReference type="EMBL" id="XBS19301.1"/>
    </source>
</evidence>
<evidence type="ECO:0000256" key="7">
    <source>
        <dbReference type="ARBA" id="ARBA00022723"/>
    </source>
</evidence>
<feature type="signal peptide" evidence="13">
    <location>
        <begin position="1"/>
        <end position="30"/>
    </location>
</feature>
<dbReference type="GO" id="GO:0005507">
    <property type="term" value="F:copper ion binding"/>
    <property type="evidence" value="ECO:0007669"/>
    <property type="project" value="InterPro"/>
</dbReference>
<feature type="binding site" description="type 1 copper site" evidence="12">
    <location>
        <position position="288"/>
    </location>
    <ligand>
        <name>Cu cation</name>
        <dbReference type="ChEBI" id="CHEBI:23378"/>
        <label>1</label>
    </ligand>
</feature>
<feature type="binding site" description="type 1 copper site" evidence="12">
    <location>
        <position position="89"/>
    </location>
    <ligand>
        <name>Cu cation</name>
        <dbReference type="ChEBI" id="CHEBI:23378"/>
        <label>1</label>
    </ligand>
</feature>
<feature type="binding site" description="type 1 copper site" evidence="12">
    <location>
        <position position="142"/>
    </location>
    <ligand>
        <name>Cu cation</name>
        <dbReference type="ChEBI" id="CHEBI:23378"/>
        <label>1</label>
    </ligand>
</feature>
<evidence type="ECO:0000256" key="4">
    <source>
        <dbReference type="ARBA" id="ARBA00011233"/>
    </source>
</evidence>
<dbReference type="GO" id="GO:0050421">
    <property type="term" value="F:nitrite reductase (NO-forming) activity"/>
    <property type="evidence" value="ECO:0007669"/>
    <property type="project" value="UniProtKB-EC"/>
</dbReference>
<organism evidence="15 16">
    <name type="scientific">Methylomarinum roseum</name>
    <dbReference type="NCBI Taxonomy" id="3067653"/>
    <lineage>
        <taxon>Bacteria</taxon>
        <taxon>Pseudomonadati</taxon>
        <taxon>Pseudomonadota</taxon>
        <taxon>Gammaproteobacteria</taxon>
        <taxon>Methylococcales</taxon>
        <taxon>Methylococcaceae</taxon>
        <taxon>Methylomarinum</taxon>
    </lineage>
</organism>
<comment type="catalytic activity">
    <reaction evidence="11">
        <text>nitric oxide + Fe(III)-[cytochrome c] + H2O = Fe(II)-[cytochrome c] + nitrite + 2 H(+)</text>
        <dbReference type="Rhea" id="RHEA:15233"/>
        <dbReference type="Rhea" id="RHEA-COMP:10350"/>
        <dbReference type="Rhea" id="RHEA-COMP:14399"/>
        <dbReference type="ChEBI" id="CHEBI:15377"/>
        <dbReference type="ChEBI" id="CHEBI:15378"/>
        <dbReference type="ChEBI" id="CHEBI:16301"/>
        <dbReference type="ChEBI" id="CHEBI:16480"/>
        <dbReference type="ChEBI" id="CHEBI:29033"/>
        <dbReference type="ChEBI" id="CHEBI:29034"/>
        <dbReference type="EC" id="1.7.2.1"/>
    </reaction>
</comment>
<keyword evidence="10 12" id="KW-0186">Copper</keyword>
<feature type="binding site" description="type 1 copper site" evidence="12">
    <location>
        <position position="94"/>
    </location>
    <ligand>
        <name>Cu cation</name>
        <dbReference type="ChEBI" id="CHEBI:23378"/>
        <label>1</label>
    </ligand>
</feature>
<dbReference type="Proteomes" id="UP001225378">
    <property type="component" value="Chromosome"/>
</dbReference>
<keyword evidence="7 12" id="KW-0479">Metal-binding</keyword>
<feature type="binding site" description="type 1 copper site" evidence="12">
    <location>
        <position position="128"/>
    </location>
    <ligand>
        <name>Cu cation</name>
        <dbReference type="ChEBI" id="CHEBI:23378"/>
        <label>1</label>
    </ligand>
</feature>
<comment type="subunit">
    <text evidence="4">Homotrimer.</text>
</comment>
<dbReference type="Pfam" id="PF07732">
    <property type="entry name" value="Cu-oxidase_3"/>
    <property type="match status" value="1"/>
</dbReference>
<name>A0AAU7NRL3_9GAMM</name>
<evidence type="ECO:0000256" key="10">
    <source>
        <dbReference type="ARBA" id="ARBA00023008"/>
    </source>
</evidence>
<evidence type="ECO:0000256" key="1">
    <source>
        <dbReference type="ARBA" id="ARBA00001960"/>
    </source>
</evidence>
<comment type="cofactor">
    <cofactor evidence="2 12">
        <name>Cu(2+)</name>
        <dbReference type="ChEBI" id="CHEBI:29036"/>
    </cofactor>
</comment>
<evidence type="ECO:0000256" key="9">
    <source>
        <dbReference type="ARBA" id="ARBA00023002"/>
    </source>
</evidence>
<evidence type="ECO:0000256" key="2">
    <source>
        <dbReference type="ARBA" id="ARBA00001973"/>
    </source>
</evidence>
<evidence type="ECO:0000256" key="5">
    <source>
        <dbReference type="ARBA" id="ARBA00011882"/>
    </source>
</evidence>
<dbReference type="RefSeq" id="WP_305907941.1">
    <property type="nucleotide sequence ID" value="NZ_CP157743.1"/>
</dbReference>
<dbReference type="InterPro" id="IPR045087">
    <property type="entry name" value="Cu-oxidase_fam"/>
</dbReference>
<evidence type="ECO:0000256" key="8">
    <source>
        <dbReference type="ARBA" id="ARBA00022737"/>
    </source>
</evidence>
<keyword evidence="9" id="KW-0560">Oxidoreductase</keyword>
<dbReference type="EMBL" id="CP157743">
    <property type="protein sequence ID" value="XBS19301.1"/>
    <property type="molecule type" value="Genomic_DNA"/>
</dbReference>
<dbReference type="InterPro" id="IPR001287">
    <property type="entry name" value="NO2-reductase_Cu"/>
</dbReference>
<keyword evidence="16" id="KW-1185">Reference proteome</keyword>
<dbReference type="AlphaFoldDB" id="A0AAU7NRL3"/>
<dbReference type="SUPFAM" id="SSF49503">
    <property type="entry name" value="Cupredoxins"/>
    <property type="match status" value="2"/>
</dbReference>
<evidence type="ECO:0000256" key="3">
    <source>
        <dbReference type="ARBA" id="ARBA00010609"/>
    </source>
</evidence>
<dbReference type="CDD" id="cd11020">
    <property type="entry name" value="CuRO_1_CuNIR"/>
    <property type="match status" value="1"/>
</dbReference>
<dbReference type="InterPro" id="IPR011707">
    <property type="entry name" value="Cu-oxidase-like_N"/>
</dbReference>
<proteinExistence type="inferred from homology"/>